<keyword evidence="2" id="KW-0378">Hydrolase</keyword>
<organism evidence="2 3">
    <name type="scientific">Cellulomonas fengjieae</name>
    <dbReference type="NCBI Taxonomy" id="2819978"/>
    <lineage>
        <taxon>Bacteria</taxon>
        <taxon>Bacillati</taxon>
        <taxon>Actinomycetota</taxon>
        <taxon>Actinomycetes</taxon>
        <taxon>Micrococcales</taxon>
        <taxon>Cellulomonadaceae</taxon>
        <taxon>Cellulomonas</taxon>
    </lineage>
</organism>
<feature type="domain" description="Serine aminopeptidase S33" evidence="1">
    <location>
        <begin position="41"/>
        <end position="243"/>
    </location>
</feature>
<dbReference type="PANTHER" id="PTHR42886">
    <property type="entry name" value="RE40534P-RELATED"/>
    <property type="match status" value="1"/>
</dbReference>
<gene>
    <name evidence="2" type="ORF">J4035_10885</name>
</gene>
<sequence length="314" mass="33823">MTDDALDVLGAGWTARTLPLRPDGGSPDPVATLVHRTGSPSRRALLYVHGFVDYFFHAALGDALAAHGYDVYALDLRDYGRSIRDGRPPNHVTDLGAFAEELDAAIRLLRADHDEVVLLGHSMGGLVTSLWADSRRGEGLIDALVLNSPWLDLRGSWFERTVFTGVLDVVGKVAPNLVVSGIDPYYGRALHQSTGGEWSYDLAWKPFDGFPARAGFARTVRRGHARVARGLDIDVPVLVLASDASGPDDAWHDALVTTDSVLDVAHIKERAPLLGPDVTFVEIPGGAHDLALSPAPARDTYVGEVLAFLDARLP</sequence>
<dbReference type="SUPFAM" id="SSF53474">
    <property type="entry name" value="alpha/beta-Hydrolases"/>
    <property type="match status" value="1"/>
</dbReference>
<dbReference type="InterPro" id="IPR029058">
    <property type="entry name" value="AB_hydrolase_fold"/>
</dbReference>
<evidence type="ECO:0000313" key="2">
    <source>
        <dbReference type="EMBL" id="MBO3085145.1"/>
    </source>
</evidence>
<dbReference type="InterPro" id="IPR022742">
    <property type="entry name" value="Hydrolase_4"/>
</dbReference>
<dbReference type="Proteomes" id="UP000678317">
    <property type="component" value="Unassembled WGS sequence"/>
</dbReference>
<accession>A0ABS3SJK4</accession>
<dbReference type="EMBL" id="JAGFBM010000005">
    <property type="protein sequence ID" value="MBO3085145.1"/>
    <property type="molecule type" value="Genomic_DNA"/>
</dbReference>
<dbReference type="PANTHER" id="PTHR42886:SF29">
    <property type="entry name" value="PUMMELIG, ISOFORM A"/>
    <property type="match status" value="1"/>
</dbReference>
<keyword evidence="3" id="KW-1185">Reference proteome</keyword>
<comment type="caution">
    <text evidence="2">The sequence shown here is derived from an EMBL/GenBank/DDBJ whole genome shotgun (WGS) entry which is preliminary data.</text>
</comment>
<dbReference type="GO" id="GO:0016787">
    <property type="term" value="F:hydrolase activity"/>
    <property type="evidence" value="ECO:0007669"/>
    <property type="project" value="UniProtKB-KW"/>
</dbReference>
<dbReference type="Gene3D" id="3.40.50.1820">
    <property type="entry name" value="alpha/beta hydrolase"/>
    <property type="match status" value="1"/>
</dbReference>
<name>A0ABS3SJK4_9CELL</name>
<dbReference type="RefSeq" id="WP_208289634.1">
    <property type="nucleotide sequence ID" value="NZ_CP074404.1"/>
</dbReference>
<proteinExistence type="predicted"/>
<reference evidence="2 3" key="1">
    <citation type="submission" date="2021-03" db="EMBL/GenBank/DDBJ databases">
        <title>novel species in genus Cellulomonas.</title>
        <authorList>
            <person name="Zhang G."/>
        </authorList>
    </citation>
    <scope>NUCLEOTIDE SEQUENCE [LARGE SCALE GENOMIC DNA]</scope>
    <source>
        <strain evidence="3">zg-ZUI188</strain>
    </source>
</reference>
<evidence type="ECO:0000259" key="1">
    <source>
        <dbReference type="Pfam" id="PF12146"/>
    </source>
</evidence>
<evidence type="ECO:0000313" key="3">
    <source>
        <dbReference type="Proteomes" id="UP000678317"/>
    </source>
</evidence>
<protein>
    <submittedName>
        <fullName evidence="2">Alpha/beta hydrolase</fullName>
    </submittedName>
</protein>
<dbReference type="Pfam" id="PF12146">
    <property type="entry name" value="Hydrolase_4"/>
    <property type="match status" value="1"/>
</dbReference>